<accession>A0A8J2NR85</accession>
<evidence type="ECO:0000256" key="2">
    <source>
        <dbReference type="SAM" id="Phobius"/>
    </source>
</evidence>
<keyword evidence="2" id="KW-1133">Transmembrane helix</keyword>
<protein>
    <submittedName>
        <fullName evidence="3">Uncharacterized protein</fullName>
    </submittedName>
</protein>
<evidence type="ECO:0000313" key="3">
    <source>
        <dbReference type="EMBL" id="CAG7654920.1"/>
    </source>
</evidence>
<dbReference type="Proteomes" id="UP000708208">
    <property type="component" value="Unassembled WGS sequence"/>
</dbReference>
<comment type="caution">
    <text evidence="3">The sequence shown here is derived from an EMBL/GenBank/DDBJ whole genome shotgun (WGS) entry which is preliminary data.</text>
</comment>
<keyword evidence="4" id="KW-1185">Reference proteome</keyword>
<evidence type="ECO:0000256" key="1">
    <source>
        <dbReference type="SAM" id="Coils"/>
    </source>
</evidence>
<keyword evidence="2" id="KW-0812">Transmembrane</keyword>
<keyword evidence="1" id="KW-0175">Coiled coil</keyword>
<gene>
    <name evidence="3" type="ORF">AFUS01_LOCUS894</name>
</gene>
<feature type="coiled-coil region" evidence="1">
    <location>
        <begin position="49"/>
        <end position="76"/>
    </location>
</feature>
<name>A0A8J2NR85_9HEXA</name>
<dbReference type="AlphaFoldDB" id="A0A8J2NR85"/>
<dbReference type="EMBL" id="CAJVCH010004805">
    <property type="protein sequence ID" value="CAG7654920.1"/>
    <property type="molecule type" value="Genomic_DNA"/>
</dbReference>
<keyword evidence="2" id="KW-0472">Membrane</keyword>
<feature type="non-terminal residue" evidence="3">
    <location>
        <position position="78"/>
    </location>
</feature>
<sequence>MCVRKEWSEIQRKKREPITLITLLIGAIVVSAGIGIASVAMASTNKGEIKEITKTQQQIEGKLDELEAKVKNNTANIL</sequence>
<organism evidence="3 4">
    <name type="scientific">Allacma fusca</name>
    <dbReference type="NCBI Taxonomy" id="39272"/>
    <lineage>
        <taxon>Eukaryota</taxon>
        <taxon>Metazoa</taxon>
        <taxon>Ecdysozoa</taxon>
        <taxon>Arthropoda</taxon>
        <taxon>Hexapoda</taxon>
        <taxon>Collembola</taxon>
        <taxon>Symphypleona</taxon>
        <taxon>Sminthuridae</taxon>
        <taxon>Allacma</taxon>
    </lineage>
</organism>
<reference evidence="3" key="1">
    <citation type="submission" date="2021-06" db="EMBL/GenBank/DDBJ databases">
        <authorList>
            <person name="Hodson N. C."/>
            <person name="Mongue J. A."/>
            <person name="Jaron S. K."/>
        </authorList>
    </citation>
    <scope>NUCLEOTIDE SEQUENCE</scope>
</reference>
<proteinExistence type="predicted"/>
<evidence type="ECO:0000313" key="4">
    <source>
        <dbReference type="Proteomes" id="UP000708208"/>
    </source>
</evidence>
<feature type="transmembrane region" description="Helical" evidence="2">
    <location>
        <begin position="20"/>
        <end position="42"/>
    </location>
</feature>